<keyword evidence="1" id="KW-0677">Repeat</keyword>
<evidence type="ECO:0000313" key="3">
    <source>
        <dbReference type="EMBL" id="AZL89590.1"/>
    </source>
</evidence>
<dbReference type="Gene3D" id="1.25.40.20">
    <property type="entry name" value="Ankyrin repeat-containing domain"/>
    <property type="match status" value="2"/>
</dbReference>
<dbReference type="PANTHER" id="PTHR44207:SF2">
    <property type="entry name" value="REPEAT PROTEIN, PUTATIVE-RELATED"/>
    <property type="match status" value="1"/>
</dbReference>
<gene>
    <name evidence="3" type="ORF">Mb0161</name>
</gene>
<dbReference type="Pfam" id="PF12796">
    <property type="entry name" value="Ank_2"/>
    <property type="match status" value="1"/>
</dbReference>
<dbReference type="InterPro" id="IPR002110">
    <property type="entry name" value="Ankyrin_rpt"/>
</dbReference>
<name>A0A3Q8U8F0_9VIRU</name>
<reference evidence="3" key="1">
    <citation type="submission" date="2018-03" db="EMBL/GenBank/DDBJ databases">
        <title>Draft genome sequences of Megaviruse, new member of the family Mimiviridae isolated from water in Shanghai, China.</title>
        <authorList>
            <person name="Xia Y."/>
        </authorList>
    </citation>
    <scope>NUCLEOTIDE SEQUENCE</scope>
    <source>
        <strain evidence="3">SH</strain>
    </source>
</reference>
<evidence type="ECO:0000256" key="2">
    <source>
        <dbReference type="ARBA" id="ARBA00023043"/>
    </source>
</evidence>
<organism evidence="3">
    <name type="scientific">Megavirus baoshan</name>
    <dbReference type="NCBI Taxonomy" id="2496520"/>
    <lineage>
        <taxon>Viruses</taxon>
        <taxon>Varidnaviria</taxon>
        <taxon>Bamfordvirae</taxon>
        <taxon>Nucleocytoviricota</taxon>
        <taxon>Megaviricetes</taxon>
        <taxon>Imitervirales</taxon>
        <taxon>Mimiviridae</taxon>
        <taxon>Megamimivirinae</taxon>
        <taxon>Megavirus</taxon>
        <taxon>Megavirus baoshanense</taxon>
    </lineage>
</organism>
<dbReference type="SMART" id="SM00248">
    <property type="entry name" value="ANK"/>
    <property type="match status" value="6"/>
</dbReference>
<sequence>MSRTDDADLYLACKLGNLVQIKKIIESNSKIRNNICDVIYSACFNGYLGVVKYLFETYSCDNISKDRCIINALRNSHYELVDYLVSIGAKNSLISNNNEDIINLSRDSKNIKTIQLLLNLGININQQNYDGNTAFMIACKYANINNNLDTIRFLLNRGADVNITNRFGKNALILAGIYVNSGSNIETVELLLNYGSDYAIRDDTGKCFLNYIRADHHDRVMKIINNLEFNKSYFMTINRELFDVSHEIIHHPESFITRIFSIKWNINNGDPIKAIKFKNLDIIDYFGIYDMESLEFKIIENTKIID</sequence>
<dbReference type="PANTHER" id="PTHR44207">
    <property type="entry name" value="SURFACE ANTIGEN BSPA-LIKE-RELATED"/>
    <property type="match status" value="1"/>
</dbReference>
<keyword evidence="2" id="KW-0040">ANK repeat</keyword>
<dbReference type="SUPFAM" id="SSF48403">
    <property type="entry name" value="Ankyrin repeat"/>
    <property type="match status" value="1"/>
</dbReference>
<protein>
    <submittedName>
        <fullName evidence="3">Ankyrin repeat protein</fullName>
    </submittedName>
</protein>
<dbReference type="PROSITE" id="PS50297">
    <property type="entry name" value="ANK_REP_REGION"/>
    <property type="match status" value="1"/>
</dbReference>
<dbReference type="InterPro" id="IPR036770">
    <property type="entry name" value="Ankyrin_rpt-contain_sf"/>
</dbReference>
<dbReference type="PROSITE" id="PS50088">
    <property type="entry name" value="ANK_REPEAT"/>
    <property type="match status" value="1"/>
</dbReference>
<accession>A0A3Q8U8F0</accession>
<proteinExistence type="predicted"/>
<evidence type="ECO:0000256" key="1">
    <source>
        <dbReference type="ARBA" id="ARBA00022737"/>
    </source>
</evidence>
<dbReference type="EMBL" id="MH046811">
    <property type="protein sequence ID" value="AZL89590.1"/>
    <property type="molecule type" value="Genomic_DNA"/>
</dbReference>